<evidence type="ECO:0000313" key="1">
    <source>
        <dbReference type="EMBL" id="RMT68767.1"/>
    </source>
</evidence>
<reference evidence="1 2" key="1">
    <citation type="submission" date="2018-08" db="EMBL/GenBank/DDBJ databases">
        <title>Recombination of ecologically and evolutionarily significant loci maintains genetic cohesion in the Pseudomonas syringae species complex.</title>
        <authorList>
            <person name="Dillon M."/>
            <person name="Thakur S."/>
            <person name="Almeida R.N.D."/>
            <person name="Weir B.S."/>
            <person name="Guttman D.S."/>
        </authorList>
    </citation>
    <scope>NUCLEOTIDE SEQUENCE [LARGE SCALE GENOMIC DNA]</scope>
    <source>
        <strain evidence="1 2">ICMP 3934</strain>
    </source>
</reference>
<evidence type="ECO:0000313" key="2">
    <source>
        <dbReference type="Proteomes" id="UP000282636"/>
    </source>
</evidence>
<sequence>MVQNLLHAVRARIAAPNVSRCTGQQGVQRWRGHLDEAVDPDRFLGQLVSIVNVQGAAANHLSVEQRDVFPLLELLHFLDADFLLIFQAQCVCFLPAGPHDSGLTHHTAHHWQVFGAGHQLQYFESVLGVHDLAGDSDPHVPDQRPHLVAGRRLEALRLLAGQEQAKPQGAYLRGQLTELFGVVGPDLVADPQERKAVLVLADHQDVFGFALQFLPQILAQDHGQLRHVQTPKGRGLGRGDFQRRNQDHQDAIVMHHVLEVYVAGVTGKHMAVGVIEQGQHAGELLDQKTMLIQRGGRPFLRRIHLGQVKTGQCAQVVFQG</sequence>
<dbReference type="AlphaFoldDB" id="A0A3M5N965"/>
<protein>
    <submittedName>
        <fullName evidence="1">Uncharacterized protein</fullName>
    </submittedName>
</protein>
<comment type="caution">
    <text evidence="1">The sequence shown here is derived from an EMBL/GenBank/DDBJ whole genome shotgun (WGS) entry which is preliminary data.</text>
</comment>
<gene>
    <name evidence="1" type="ORF">ALP44_101692</name>
</gene>
<accession>A0A3M5N965</accession>
<proteinExistence type="predicted"/>
<name>A0A3M5N965_PSESX</name>
<dbReference type="EMBL" id="RBTL01000147">
    <property type="protein sequence ID" value="RMT68767.1"/>
    <property type="molecule type" value="Genomic_DNA"/>
</dbReference>
<dbReference type="Proteomes" id="UP000282636">
    <property type="component" value="Unassembled WGS sequence"/>
</dbReference>
<organism evidence="1 2">
    <name type="scientific">Pseudomonas syringae pv. theae</name>
    <dbReference type="NCBI Taxonomy" id="103985"/>
    <lineage>
        <taxon>Bacteria</taxon>
        <taxon>Pseudomonadati</taxon>
        <taxon>Pseudomonadota</taxon>
        <taxon>Gammaproteobacteria</taxon>
        <taxon>Pseudomonadales</taxon>
        <taxon>Pseudomonadaceae</taxon>
        <taxon>Pseudomonas</taxon>
        <taxon>Pseudomonas syringae</taxon>
    </lineage>
</organism>